<gene>
    <name evidence="2" type="ORF">ABT322_14025</name>
</gene>
<evidence type="ECO:0000313" key="3">
    <source>
        <dbReference type="Proteomes" id="UP001490330"/>
    </source>
</evidence>
<keyword evidence="3" id="KW-1185">Reference proteome</keyword>
<sequence>MHGRPRYLLRKFATRTKTALLVALLGVGVPLAAAPAVAAEDSASALVTCVGQQVTNYAPGLHLTQPRDVVYQANGTYASCPLNDGVSGVTYAEGGAVTGATCLAFPSTATATLIWSNGQHSTVQVTGTEIDVAGATQVYVSLGTVTSGRYAGSSVNVTTEIIPDLTNPLPCLTSTGLTHVSGLSTLAIL</sequence>
<feature type="signal peptide" evidence="1">
    <location>
        <begin position="1"/>
        <end position="38"/>
    </location>
</feature>
<name>A0ABV1VFP3_9ACTN</name>
<dbReference type="RefSeq" id="WP_350720423.1">
    <property type="nucleotide sequence ID" value="NZ_JBEPCO010000019.1"/>
</dbReference>
<dbReference type="EMBL" id="JBEPCV010000011">
    <property type="protein sequence ID" value="MER6904874.1"/>
    <property type="molecule type" value="Genomic_DNA"/>
</dbReference>
<feature type="chain" id="PRO_5046868458" description="Secreted protein" evidence="1">
    <location>
        <begin position="39"/>
        <end position="189"/>
    </location>
</feature>
<proteinExistence type="predicted"/>
<protein>
    <recommendedName>
        <fullName evidence="4">Secreted protein</fullName>
    </recommendedName>
</protein>
<reference evidence="2 3" key="1">
    <citation type="submission" date="2024-06" db="EMBL/GenBank/DDBJ databases">
        <title>The Natural Products Discovery Center: Release of the First 8490 Sequenced Strains for Exploring Actinobacteria Biosynthetic Diversity.</title>
        <authorList>
            <person name="Kalkreuter E."/>
            <person name="Kautsar S.A."/>
            <person name="Yang D."/>
            <person name="Bader C.D."/>
            <person name="Teijaro C.N."/>
            <person name="Fluegel L."/>
            <person name="Davis C.M."/>
            <person name="Simpson J.R."/>
            <person name="Lauterbach L."/>
            <person name="Steele A.D."/>
            <person name="Gui C."/>
            <person name="Meng S."/>
            <person name="Li G."/>
            <person name="Viehrig K."/>
            <person name="Ye F."/>
            <person name="Su P."/>
            <person name="Kiefer A.F."/>
            <person name="Nichols A."/>
            <person name="Cepeda A.J."/>
            <person name="Yan W."/>
            <person name="Fan B."/>
            <person name="Jiang Y."/>
            <person name="Adhikari A."/>
            <person name="Zheng C.-J."/>
            <person name="Schuster L."/>
            <person name="Cowan T.M."/>
            <person name="Smanski M.J."/>
            <person name="Chevrette M.G."/>
            <person name="De Carvalho L.P.S."/>
            <person name="Shen B."/>
        </authorList>
    </citation>
    <scope>NUCLEOTIDE SEQUENCE [LARGE SCALE GENOMIC DNA]</scope>
    <source>
        <strain evidence="2 3">NPDC000632</strain>
    </source>
</reference>
<organism evidence="2 3">
    <name type="scientific">Streptomyces flaveolus</name>
    <dbReference type="NCBI Taxonomy" id="67297"/>
    <lineage>
        <taxon>Bacteria</taxon>
        <taxon>Bacillati</taxon>
        <taxon>Actinomycetota</taxon>
        <taxon>Actinomycetes</taxon>
        <taxon>Kitasatosporales</taxon>
        <taxon>Streptomycetaceae</taxon>
        <taxon>Streptomyces</taxon>
    </lineage>
</organism>
<evidence type="ECO:0000256" key="1">
    <source>
        <dbReference type="SAM" id="SignalP"/>
    </source>
</evidence>
<keyword evidence="1" id="KW-0732">Signal</keyword>
<evidence type="ECO:0000313" key="2">
    <source>
        <dbReference type="EMBL" id="MER6904874.1"/>
    </source>
</evidence>
<evidence type="ECO:0008006" key="4">
    <source>
        <dbReference type="Google" id="ProtNLM"/>
    </source>
</evidence>
<accession>A0ABV1VFP3</accession>
<dbReference type="Proteomes" id="UP001490330">
    <property type="component" value="Unassembled WGS sequence"/>
</dbReference>
<comment type="caution">
    <text evidence="2">The sequence shown here is derived from an EMBL/GenBank/DDBJ whole genome shotgun (WGS) entry which is preliminary data.</text>
</comment>